<evidence type="ECO:0000256" key="6">
    <source>
        <dbReference type="ARBA" id="ARBA00023237"/>
    </source>
</evidence>
<keyword evidence="2 7" id="KW-0813">Transport</keyword>
<keyword evidence="11" id="KW-1185">Reference proteome</keyword>
<gene>
    <name evidence="10" type="ORF">JCM15548_11302</name>
</gene>
<dbReference type="InterPro" id="IPR037066">
    <property type="entry name" value="Plug_dom_sf"/>
</dbReference>
<dbReference type="InterPro" id="IPR036942">
    <property type="entry name" value="Beta-barrel_TonB_sf"/>
</dbReference>
<feature type="domain" description="TonB-dependent receptor plug" evidence="9">
    <location>
        <begin position="116"/>
        <end position="246"/>
    </location>
</feature>
<dbReference type="InterPro" id="IPR039426">
    <property type="entry name" value="TonB-dep_rcpt-like"/>
</dbReference>
<dbReference type="SUPFAM" id="SSF49464">
    <property type="entry name" value="Carboxypeptidase regulatory domain-like"/>
    <property type="match status" value="1"/>
</dbReference>
<dbReference type="Gene3D" id="2.170.130.10">
    <property type="entry name" value="TonB-dependent receptor, plug domain"/>
    <property type="match status" value="1"/>
</dbReference>
<keyword evidence="6 7" id="KW-0998">Cell outer membrane</keyword>
<dbReference type="STRING" id="1236989.JCM15548_11302"/>
<protein>
    <submittedName>
        <fullName evidence="10">TonB-dependent receptor</fullName>
    </submittedName>
</protein>
<evidence type="ECO:0000256" key="3">
    <source>
        <dbReference type="ARBA" id="ARBA00022452"/>
    </source>
</evidence>
<dbReference type="RefSeq" id="WP_062123061.1">
    <property type="nucleotide sequence ID" value="NZ_BAZW01000007.1"/>
</dbReference>
<comment type="caution">
    <text evidence="10">The sequence shown here is derived from an EMBL/GenBank/DDBJ whole genome shotgun (WGS) entry which is preliminary data.</text>
</comment>
<evidence type="ECO:0000256" key="4">
    <source>
        <dbReference type="ARBA" id="ARBA00022692"/>
    </source>
</evidence>
<dbReference type="NCBIfam" id="TIGR04057">
    <property type="entry name" value="SusC_RagA_signa"/>
    <property type="match status" value="1"/>
</dbReference>
<comment type="similarity">
    <text evidence="7">Belongs to the TonB-dependent receptor family.</text>
</comment>
<feature type="chain" id="PRO_5002428672" evidence="8">
    <location>
        <begin position="23"/>
        <end position="1080"/>
    </location>
</feature>
<dbReference type="InterPro" id="IPR012910">
    <property type="entry name" value="Plug_dom"/>
</dbReference>
<dbReference type="Pfam" id="PF13715">
    <property type="entry name" value="CarbopepD_reg_2"/>
    <property type="match status" value="1"/>
</dbReference>
<dbReference type="InterPro" id="IPR008969">
    <property type="entry name" value="CarboxyPept-like_regulatory"/>
</dbReference>
<sequence length="1080" mass="118957">MTKNLRLLSVCVLLLSHWMVFGQTRTVTGTVTDNTSEPLPGVTIAVEGTTTGVVSDMDGNYNIVMPEGSDVLIFSFIGFKNQRVEVAGRSVIHVRMESSDLRLDEVVVVGYGTMKKSDLSGASVSVGEDQIKGSVITNIDQALQGRAAGVSSMATSGAPGASVSIRVRGQSTINSGAEPLYVVDGVILQGGGASGASLGLGDRLGNGNISAVSPLSTLNPSDIESMEILKDASATAIYGAQGANGVILITTKKGKSGQAKFVYDGMYGIQRQVNRLDMMNLREFADYSNTVAMDFRTTDDRPEFQDPSLLGVGTNWQDAIFQFAPMQQHQVSAQGGANGVSYYVSGSYMDQEGTIIGSEFQRYSFRVNLEAELKPWMKLGLNTAYSMTDERLGLAEGTEGIITYSLLTPPDIPIYNIDGGYASEVREGYTRINPIAKAQDEDLLLERDKLNGSIYLDINPISNLTWHSELGYDIGGSRGEVFLPEVTYGNWTRGINESSIQRNNNTYYQLKNYLTYADDYNSHSYSLMVGQEAWESEWEQQRVIGLGLPGNEVRNPVLGSEAKITSGFGSSAMASFFGRLTYNFDSRYYLTYTFRRDGSSNFGPKNRWANFHAFAGSWRFTEEAFFQDMSHVLSNGKLRFGWGQTGNSSIGGYAWGSAISRMPSGLGMGFRQSNIANPYIKWETQEQLNLGLDLGLFRDRINLVVDVYDKTSEDMLMDLQLPSYMGTRGNQSSALAPPKGNYGTINNKGIEVSLNTRNIVGAFEWETDIQWSANKNTLEALDGTANAHIEGYGQWSDVVTVTNIGEPLYNFYGYKVVGVYEDLADLQNSPKPAKYPEDGVSFDRYNTAWVGDLKFADVSGPDGKPDGVIDEYDRTNIGSPMPKFTFGVTNSFRYKNFDLALFLNGSYGNKIYNYTAMQLSNMKSVWDNQLALVTDRARLVAVDANKSYPATTIDNASIAWAWNEDISNVRVANPDTKIPRVIANDPNDNDRISDRYVEDGSYLRIKNITLGYTIPGHLTRRYSVDNVRVYMNIQNVYTFTEYSGYDPEVGVSTLSNNVYGLDNGRYPAPQVFTLGLNLSF</sequence>
<dbReference type="NCBIfam" id="TIGR04056">
    <property type="entry name" value="OMP_RagA_SusC"/>
    <property type="match status" value="1"/>
</dbReference>
<keyword evidence="4 7" id="KW-0812">Transmembrane</keyword>
<dbReference type="FunFam" id="2.60.40.1120:FF:000003">
    <property type="entry name" value="Outer membrane protein Omp121"/>
    <property type="match status" value="1"/>
</dbReference>
<feature type="signal peptide" evidence="8">
    <location>
        <begin position="1"/>
        <end position="22"/>
    </location>
</feature>
<evidence type="ECO:0000313" key="11">
    <source>
        <dbReference type="Proteomes" id="UP000032900"/>
    </source>
</evidence>
<evidence type="ECO:0000256" key="7">
    <source>
        <dbReference type="PROSITE-ProRule" id="PRU01360"/>
    </source>
</evidence>
<dbReference type="InterPro" id="IPR023997">
    <property type="entry name" value="TonB-dep_OMP_SusC/RagA_CS"/>
</dbReference>
<keyword evidence="10" id="KW-0675">Receptor</keyword>
<name>A0A0E9LW93_9BACT</name>
<accession>A0A0E9LW93</accession>
<reference evidence="10 11" key="1">
    <citation type="journal article" date="2015" name="Microbes Environ.">
        <title>Distribution and evolution of nitrogen fixation genes in the phylum bacteroidetes.</title>
        <authorList>
            <person name="Inoue J."/>
            <person name="Oshima K."/>
            <person name="Suda W."/>
            <person name="Sakamoto M."/>
            <person name="Iino T."/>
            <person name="Noda S."/>
            <person name="Hongoh Y."/>
            <person name="Hattori M."/>
            <person name="Ohkuma M."/>
        </authorList>
    </citation>
    <scope>NUCLEOTIDE SEQUENCE [LARGE SCALE GENOMIC DNA]</scope>
    <source>
        <strain evidence="10">JCM 15548</strain>
    </source>
</reference>
<comment type="subcellular location">
    <subcellularLocation>
        <location evidence="1 7">Cell outer membrane</location>
        <topology evidence="1 7">Multi-pass membrane protein</topology>
    </subcellularLocation>
</comment>
<dbReference type="Gene3D" id="2.60.40.1120">
    <property type="entry name" value="Carboxypeptidase-like, regulatory domain"/>
    <property type="match status" value="1"/>
</dbReference>
<evidence type="ECO:0000256" key="1">
    <source>
        <dbReference type="ARBA" id="ARBA00004571"/>
    </source>
</evidence>
<organism evidence="10 11">
    <name type="scientific">Geofilum rubicundum JCM 15548</name>
    <dbReference type="NCBI Taxonomy" id="1236989"/>
    <lineage>
        <taxon>Bacteria</taxon>
        <taxon>Pseudomonadati</taxon>
        <taxon>Bacteroidota</taxon>
        <taxon>Bacteroidia</taxon>
        <taxon>Marinilabiliales</taxon>
        <taxon>Marinilabiliaceae</taxon>
        <taxon>Geofilum</taxon>
    </lineage>
</organism>
<keyword evidence="3 7" id="KW-1134">Transmembrane beta strand</keyword>
<evidence type="ECO:0000256" key="2">
    <source>
        <dbReference type="ARBA" id="ARBA00022448"/>
    </source>
</evidence>
<evidence type="ECO:0000256" key="8">
    <source>
        <dbReference type="SAM" id="SignalP"/>
    </source>
</evidence>
<dbReference type="Gene3D" id="2.40.170.20">
    <property type="entry name" value="TonB-dependent receptor, beta-barrel domain"/>
    <property type="match status" value="1"/>
</dbReference>
<dbReference type="OrthoDB" id="9768177at2"/>
<evidence type="ECO:0000256" key="5">
    <source>
        <dbReference type="ARBA" id="ARBA00023136"/>
    </source>
</evidence>
<dbReference type="Pfam" id="PF07715">
    <property type="entry name" value="Plug"/>
    <property type="match status" value="1"/>
</dbReference>
<keyword evidence="5 7" id="KW-0472">Membrane</keyword>
<dbReference type="Proteomes" id="UP000032900">
    <property type="component" value="Unassembled WGS sequence"/>
</dbReference>
<evidence type="ECO:0000259" key="9">
    <source>
        <dbReference type="Pfam" id="PF07715"/>
    </source>
</evidence>
<keyword evidence="8" id="KW-0732">Signal</keyword>
<dbReference type="EMBL" id="BAZW01000007">
    <property type="protein sequence ID" value="GAO29140.1"/>
    <property type="molecule type" value="Genomic_DNA"/>
</dbReference>
<dbReference type="PROSITE" id="PS52016">
    <property type="entry name" value="TONB_DEPENDENT_REC_3"/>
    <property type="match status" value="1"/>
</dbReference>
<dbReference type="AlphaFoldDB" id="A0A0E9LW93"/>
<proteinExistence type="inferred from homology"/>
<dbReference type="InterPro" id="IPR023996">
    <property type="entry name" value="TonB-dep_OMP_SusC/RagA"/>
</dbReference>
<evidence type="ECO:0000313" key="10">
    <source>
        <dbReference type="EMBL" id="GAO29140.1"/>
    </source>
</evidence>
<dbReference type="SUPFAM" id="SSF56935">
    <property type="entry name" value="Porins"/>
    <property type="match status" value="1"/>
</dbReference>
<dbReference type="GO" id="GO:0009279">
    <property type="term" value="C:cell outer membrane"/>
    <property type="evidence" value="ECO:0007669"/>
    <property type="project" value="UniProtKB-SubCell"/>
</dbReference>